<keyword evidence="2" id="KW-1185">Reference proteome</keyword>
<comment type="caution">
    <text evidence="1">The sequence shown here is derived from an EMBL/GenBank/DDBJ whole genome shotgun (WGS) entry which is preliminary data.</text>
</comment>
<proteinExistence type="predicted"/>
<sequence length="50" mass="5748">EKDKKFLLWHSTGARQKVSEYKKKEYESCIARTNSALRASSSAIKQAKNM</sequence>
<gene>
    <name evidence="1" type="ORF">GMARGA_LOCUS37231</name>
</gene>
<organism evidence="1 2">
    <name type="scientific">Gigaspora margarita</name>
    <dbReference type="NCBI Taxonomy" id="4874"/>
    <lineage>
        <taxon>Eukaryota</taxon>
        <taxon>Fungi</taxon>
        <taxon>Fungi incertae sedis</taxon>
        <taxon>Mucoromycota</taxon>
        <taxon>Glomeromycotina</taxon>
        <taxon>Glomeromycetes</taxon>
        <taxon>Diversisporales</taxon>
        <taxon>Gigasporaceae</taxon>
        <taxon>Gigaspora</taxon>
    </lineage>
</organism>
<feature type="non-terminal residue" evidence="1">
    <location>
        <position position="1"/>
    </location>
</feature>
<protein>
    <submittedName>
        <fullName evidence="1">33629_t:CDS:1</fullName>
    </submittedName>
</protein>
<name>A0ABN7X0R3_GIGMA</name>
<evidence type="ECO:0000313" key="1">
    <source>
        <dbReference type="EMBL" id="CAG8844674.1"/>
    </source>
</evidence>
<reference evidence="1 2" key="1">
    <citation type="submission" date="2021-06" db="EMBL/GenBank/DDBJ databases">
        <authorList>
            <person name="Kallberg Y."/>
            <person name="Tangrot J."/>
            <person name="Rosling A."/>
        </authorList>
    </citation>
    <scope>NUCLEOTIDE SEQUENCE [LARGE SCALE GENOMIC DNA]</scope>
    <source>
        <strain evidence="1 2">120-4 pot B 10/14</strain>
    </source>
</reference>
<evidence type="ECO:0000313" key="2">
    <source>
        <dbReference type="Proteomes" id="UP000789901"/>
    </source>
</evidence>
<dbReference type="Proteomes" id="UP000789901">
    <property type="component" value="Unassembled WGS sequence"/>
</dbReference>
<dbReference type="EMBL" id="CAJVQB010076754">
    <property type="protein sequence ID" value="CAG8844674.1"/>
    <property type="molecule type" value="Genomic_DNA"/>
</dbReference>
<accession>A0ABN7X0R3</accession>